<dbReference type="EMBL" id="JACGWN010000011">
    <property type="protein sequence ID" value="KAL0420284.1"/>
    <property type="molecule type" value="Genomic_DNA"/>
</dbReference>
<proteinExistence type="predicted"/>
<gene>
    <name evidence="1" type="ORF">Slati_3051300</name>
</gene>
<evidence type="ECO:0000313" key="1">
    <source>
        <dbReference type="EMBL" id="KAL0420284.1"/>
    </source>
</evidence>
<dbReference type="PANTHER" id="PTHR33437">
    <property type="entry name" value="OS06G0361200 PROTEIN"/>
    <property type="match status" value="1"/>
</dbReference>
<protein>
    <submittedName>
        <fullName evidence="1">Uncharacterized protein</fullName>
    </submittedName>
</protein>
<accession>A0AAW2UTS0</accession>
<sequence length="87" mass="9767">MGKQVEAHDEVEVSTKQCCIENDKSAKKLQVSSDGLIPVDQLKEFIEGTIRSKIEGSSKSSLTYSKPYTKRIDSLKMPMGYQPPKFQ</sequence>
<dbReference type="AlphaFoldDB" id="A0AAW2UTS0"/>
<organism evidence="1">
    <name type="scientific">Sesamum latifolium</name>
    <dbReference type="NCBI Taxonomy" id="2727402"/>
    <lineage>
        <taxon>Eukaryota</taxon>
        <taxon>Viridiplantae</taxon>
        <taxon>Streptophyta</taxon>
        <taxon>Embryophyta</taxon>
        <taxon>Tracheophyta</taxon>
        <taxon>Spermatophyta</taxon>
        <taxon>Magnoliopsida</taxon>
        <taxon>eudicotyledons</taxon>
        <taxon>Gunneridae</taxon>
        <taxon>Pentapetalae</taxon>
        <taxon>asterids</taxon>
        <taxon>lamiids</taxon>
        <taxon>Lamiales</taxon>
        <taxon>Pedaliaceae</taxon>
        <taxon>Sesamum</taxon>
    </lineage>
</organism>
<reference evidence="1" key="1">
    <citation type="submission" date="2020-06" db="EMBL/GenBank/DDBJ databases">
        <authorList>
            <person name="Li T."/>
            <person name="Hu X."/>
            <person name="Zhang T."/>
            <person name="Song X."/>
            <person name="Zhang H."/>
            <person name="Dai N."/>
            <person name="Sheng W."/>
            <person name="Hou X."/>
            <person name="Wei L."/>
        </authorList>
    </citation>
    <scope>NUCLEOTIDE SEQUENCE</scope>
    <source>
        <strain evidence="1">KEN1</strain>
        <tissue evidence="1">Leaf</tissue>
    </source>
</reference>
<name>A0AAW2UTS0_9LAMI</name>
<reference evidence="1" key="2">
    <citation type="journal article" date="2024" name="Plant">
        <title>Genomic evolution and insights into agronomic trait innovations of Sesamum species.</title>
        <authorList>
            <person name="Miao H."/>
            <person name="Wang L."/>
            <person name="Qu L."/>
            <person name="Liu H."/>
            <person name="Sun Y."/>
            <person name="Le M."/>
            <person name="Wang Q."/>
            <person name="Wei S."/>
            <person name="Zheng Y."/>
            <person name="Lin W."/>
            <person name="Duan Y."/>
            <person name="Cao H."/>
            <person name="Xiong S."/>
            <person name="Wang X."/>
            <person name="Wei L."/>
            <person name="Li C."/>
            <person name="Ma Q."/>
            <person name="Ju M."/>
            <person name="Zhao R."/>
            <person name="Li G."/>
            <person name="Mu C."/>
            <person name="Tian Q."/>
            <person name="Mei H."/>
            <person name="Zhang T."/>
            <person name="Gao T."/>
            <person name="Zhang H."/>
        </authorList>
    </citation>
    <scope>NUCLEOTIDE SEQUENCE</scope>
    <source>
        <strain evidence="1">KEN1</strain>
    </source>
</reference>
<comment type="caution">
    <text evidence="1">The sequence shown here is derived from an EMBL/GenBank/DDBJ whole genome shotgun (WGS) entry which is preliminary data.</text>
</comment>